<dbReference type="RefSeq" id="WP_074777833.1">
    <property type="nucleotide sequence ID" value="NZ_FOGN01000001.1"/>
</dbReference>
<dbReference type="PROSITE" id="PS50977">
    <property type="entry name" value="HTH_TETR_2"/>
    <property type="match status" value="1"/>
</dbReference>
<name>A0A1H9PLP0_9GAMM</name>
<evidence type="ECO:0000313" key="6">
    <source>
        <dbReference type="Proteomes" id="UP000186599"/>
    </source>
</evidence>
<dbReference type="Proteomes" id="UP000186904">
    <property type="component" value="Unassembled WGS sequence"/>
</dbReference>
<dbReference type="PANTHER" id="PTHR43479:SF12">
    <property type="entry name" value="TRANSCRIPTIONAL REGULATORY PROTEIN"/>
    <property type="match status" value="1"/>
</dbReference>
<evidence type="ECO:0000313" key="5">
    <source>
        <dbReference type="EMBL" id="SFL72486.1"/>
    </source>
</evidence>
<evidence type="ECO:0000313" key="7">
    <source>
        <dbReference type="Proteomes" id="UP000186904"/>
    </source>
</evidence>
<dbReference type="InterPro" id="IPR009057">
    <property type="entry name" value="Homeodomain-like_sf"/>
</dbReference>
<organism evidence="4 7">
    <name type="scientific">Halopseudomonas bauzanensis</name>
    <dbReference type="NCBI Taxonomy" id="653930"/>
    <lineage>
        <taxon>Bacteria</taxon>
        <taxon>Pseudomonadati</taxon>
        <taxon>Pseudomonadota</taxon>
        <taxon>Gammaproteobacteria</taxon>
        <taxon>Pseudomonadales</taxon>
        <taxon>Pseudomonadaceae</taxon>
        <taxon>Halopseudomonas</taxon>
    </lineage>
</organism>
<protein>
    <submittedName>
        <fullName evidence="4">Transcriptional regulator, TetR family</fullName>
    </submittedName>
</protein>
<evidence type="ECO:0000256" key="1">
    <source>
        <dbReference type="ARBA" id="ARBA00023125"/>
    </source>
</evidence>
<dbReference type="Gene3D" id="1.10.357.10">
    <property type="entry name" value="Tetracycline Repressor, domain 2"/>
    <property type="match status" value="1"/>
</dbReference>
<keyword evidence="6" id="KW-1185">Reference proteome</keyword>
<dbReference type="GO" id="GO:0003677">
    <property type="term" value="F:DNA binding"/>
    <property type="evidence" value="ECO:0007669"/>
    <property type="project" value="UniProtKB-UniRule"/>
</dbReference>
<dbReference type="Pfam" id="PF13972">
    <property type="entry name" value="TetR"/>
    <property type="match status" value="1"/>
</dbReference>
<evidence type="ECO:0000259" key="3">
    <source>
        <dbReference type="PROSITE" id="PS50977"/>
    </source>
</evidence>
<dbReference type="EMBL" id="FOGN01000001">
    <property type="protein sequence ID" value="SER49114.1"/>
    <property type="molecule type" value="Genomic_DNA"/>
</dbReference>
<reference evidence="6 7" key="1">
    <citation type="submission" date="2016-10" db="EMBL/GenBank/DDBJ databases">
        <authorList>
            <person name="de Groot N.N."/>
        </authorList>
    </citation>
    <scope>NUCLEOTIDE SEQUENCE [LARGE SCALE GENOMIC DNA]</scope>
    <source>
        <strain evidence="5 6">CGMCC 1.9095</strain>
        <strain evidence="4 7">DSM 22558</strain>
    </source>
</reference>
<keyword evidence="1 2" id="KW-0238">DNA-binding</keyword>
<evidence type="ECO:0000256" key="2">
    <source>
        <dbReference type="PROSITE-ProRule" id="PRU00335"/>
    </source>
</evidence>
<accession>A0A1H9PLP0</accession>
<dbReference type="PANTHER" id="PTHR43479">
    <property type="entry name" value="ACREF/ENVCD OPERON REPRESSOR-RELATED"/>
    <property type="match status" value="1"/>
</dbReference>
<gene>
    <name evidence="5" type="ORF">SAMN04487855_0910</name>
    <name evidence="4" type="ORF">SAMN05216589_0715</name>
</gene>
<dbReference type="InterPro" id="IPR025722">
    <property type="entry name" value="TetR"/>
</dbReference>
<feature type="DNA-binding region" description="H-T-H motif" evidence="2">
    <location>
        <begin position="28"/>
        <end position="47"/>
    </location>
</feature>
<sequence length="237" mass="26969">MAAKPSTRDRILQASLHLFNTQGERNITTNHIASHLGMSPGNLYYHFRNKPMIVAELFNEFESKMEVFFTLPAEASVTLEDKAWYLESLLDLLWQFRFMHQGLEYLLEADPELATRYRQFAQRSLRSTQHIYQAFADAGILLLSPQQAESLSINVWIVLSSWMQFLTTTRGIQSDLDEQLMRRGIYQILVLEEGYVAPEYQEAVSALRDRLYVPLGEISDGDDAVASAATSQAAAPE</sequence>
<dbReference type="PRINTS" id="PR00455">
    <property type="entry name" value="HTHTETR"/>
</dbReference>
<dbReference type="AlphaFoldDB" id="A0A1H9PLP0"/>
<feature type="domain" description="HTH tetR-type" evidence="3">
    <location>
        <begin position="5"/>
        <end position="65"/>
    </location>
</feature>
<dbReference type="Pfam" id="PF00440">
    <property type="entry name" value="TetR_N"/>
    <property type="match status" value="1"/>
</dbReference>
<dbReference type="InterPro" id="IPR050624">
    <property type="entry name" value="HTH-type_Tx_Regulator"/>
</dbReference>
<dbReference type="EMBL" id="FOUA01000001">
    <property type="protein sequence ID" value="SFL72486.1"/>
    <property type="molecule type" value="Genomic_DNA"/>
</dbReference>
<dbReference type="STRING" id="653930.SAMN05216589_0715"/>
<proteinExistence type="predicted"/>
<dbReference type="InterPro" id="IPR001647">
    <property type="entry name" value="HTH_TetR"/>
</dbReference>
<evidence type="ECO:0000313" key="4">
    <source>
        <dbReference type="EMBL" id="SER49114.1"/>
    </source>
</evidence>
<dbReference type="Proteomes" id="UP000186599">
    <property type="component" value="Unassembled WGS sequence"/>
</dbReference>
<dbReference type="SUPFAM" id="SSF46689">
    <property type="entry name" value="Homeodomain-like"/>
    <property type="match status" value="1"/>
</dbReference>
<dbReference type="OrthoDB" id="8770705at2"/>